<dbReference type="SMART" id="SM00342">
    <property type="entry name" value="HTH_ARAC"/>
    <property type="match status" value="1"/>
</dbReference>
<dbReference type="Proteomes" id="UP000253495">
    <property type="component" value="Unassembled WGS sequence"/>
</dbReference>
<keyword evidence="2" id="KW-0238">DNA-binding</keyword>
<evidence type="ECO:0000256" key="1">
    <source>
        <dbReference type="ARBA" id="ARBA00023015"/>
    </source>
</evidence>
<evidence type="ECO:0000313" key="5">
    <source>
        <dbReference type="EMBL" id="RCW44505.1"/>
    </source>
</evidence>
<dbReference type="RefSeq" id="WP_114452582.1">
    <property type="nucleotide sequence ID" value="NZ_QPJC01000004.1"/>
</dbReference>
<organism evidence="5 6">
    <name type="scientific">Halopolyspora algeriensis</name>
    <dbReference type="NCBI Taxonomy" id="1500506"/>
    <lineage>
        <taxon>Bacteria</taxon>
        <taxon>Bacillati</taxon>
        <taxon>Actinomycetota</taxon>
        <taxon>Actinomycetes</taxon>
        <taxon>Actinomycetes incertae sedis</taxon>
        <taxon>Halopolyspora</taxon>
    </lineage>
</organism>
<proteinExistence type="predicted"/>
<dbReference type="PANTHER" id="PTHR47894:SF1">
    <property type="entry name" value="HTH-TYPE TRANSCRIPTIONAL REGULATOR VQSM"/>
    <property type="match status" value="1"/>
</dbReference>
<dbReference type="GO" id="GO:0005829">
    <property type="term" value="C:cytosol"/>
    <property type="evidence" value="ECO:0007669"/>
    <property type="project" value="TreeGrafter"/>
</dbReference>
<dbReference type="Gene3D" id="1.10.10.60">
    <property type="entry name" value="Homeodomain-like"/>
    <property type="match status" value="1"/>
</dbReference>
<keyword evidence="6" id="KW-1185">Reference proteome</keyword>
<dbReference type="PROSITE" id="PS01124">
    <property type="entry name" value="HTH_ARAC_FAMILY_2"/>
    <property type="match status" value="1"/>
</dbReference>
<dbReference type="PANTHER" id="PTHR47894">
    <property type="entry name" value="HTH-TYPE TRANSCRIPTIONAL REGULATOR GADX"/>
    <property type="match status" value="1"/>
</dbReference>
<dbReference type="AlphaFoldDB" id="A0A368VS45"/>
<dbReference type="OrthoDB" id="5241536at2"/>
<dbReference type="EMBL" id="QPJC01000004">
    <property type="protein sequence ID" value="RCW44505.1"/>
    <property type="molecule type" value="Genomic_DNA"/>
</dbReference>
<accession>A0A368VS45</accession>
<comment type="caution">
    <text evidence="5">The sequence shown here is derived from an EMBL/GenBank/DDBJ whole genome shotgun (WGS) entry which is preliminary data.</text>
</comment>
<dbReference type="InterPro" id="IPR020449">
    <property type="entry name" value="Tscrpt_reg_AraC-type_HTH"/>
</dbReference>
<dbReference type="InterPro" id="IPR009057">
    <property type="entry name" value="Homeodomain-like_sf"/>
</dbReference>
<name>A0A368VS45_9ACTN</name>
<keyword evidence="1" id="KW-0805">Transcription regulation</keyword>
<evidence type="ECO:0000256" key="2">
    <source>
        <dbReference type="ARBA" id="ARBA00023125"/>
    </source>
</evidence>
<feature type="domain" description="HTH araC/xylS-type" evidence="4">
    <location>
        <begin position="238"/>
        <end position="335"/>
    </location>
</feature>
<evidence type="ECO:0000313" key="6">
    <source>
        <dbReference type="Proteomes" id="UP000253495"/>
    </source>
</evidence>
<dbReference type="SUPFAM" id="SSF46689">
    <property type="entry name" value="Homeodomain-like"/>
    <property type="match status" value="1"/>
</dbReference>
<gene>
    <name evidence="5" type="ORF">DFQ14_10494</name>
</gene>
<reference evidence="5 6" key="1">
    <citation type="submission" date="2018-07" db="EMBL/GenBank/DDBJ databases">
        <title>Genomic Encyclopedia of Type Strains, Phase III (KMG-III): the genomes of soil and plant-associated and newly described type strains.</title>
        <authorList>
            <person name="Whitman W."/>
        </authorList>
    </citation>
    <scope>NUCLEOTIDE SEQUENCE [LARGE SCALE GENOMIC DNA]</scope>
    <source>
        <strain evidence="5 6">CECT 8575</strain>
    </source>
</reference>
<evidence type="ECO:0000256" key="3">
    <source>
        <dbReference type="ARBA" id="ARBA00023163"/>
    </source>
</evidence>
<dbReference type="InterPro" id="IPR018060">
    <property type="entry name" value="HTH_AraC"/>
</dbReference>
<dbReference type="InterPro" id="IPR032687">
    <property type="entry name" value="AraC-type_N"/>
</dbReference>
<dbReference type="Pfam" id="PF12625">
    <property type="entry name" value="Arabinose_bd"/>
    <property type="match status" value="1"/>
</dbReference>
<evidence type="ECO:0000259" key="4">
    <source>
        <dbReference type="PROSITE" id="PS01124"/>
    </source>
</evidence>
<dbReference type="Pfam" id="PF12833">
    <property type="entry name" value="HTH_18"/>
    <property type="match status" value="1"/>
</dbReference>
<sequence>MSNWRMPRSITSAHLLTRLAGEYDVPPARCLHGTGIDEAALENPHAEIESVQELALIHNLVSELDEVPGLGVIAGDRYHLSTYGFWGFAVSSRSTLRSAVSFGMRYYQLTYAFCEMTTSEDSEELRYTVHDAHLPPEVRAFLVERDITAALRIHAEGLGLTFAPHSLGFRTPRPSDIRPHRQLLGTTPAFEQPDNHYGIPRRYLDQPLPQANSHTTALCEAQCEQLLRSRSLPADAASQVRTMLAGYHGPPPKLPDMAREFNVSTRTLRRKLAEHGVTYRDLVAQSRRRRAVELLAAGELTVAQVAAELGYTETATFVHAFKRWHGMSPRRFAAQHRR</sequence>
<protein>
    <submittedName>
        <fullName evidence="5">AraC family transcriptional regulator</fullName>
    </submittedName>
</protein>
<keyword evidence="3" id="KW-0804">Transcription</keyword>
<dbReference type="GO" id="GO:0000976">
    <property type="term" value="F:transcription cis-regulatory region binding"/>
    <property type="evidence" value="ECO:0007669"/>
    <property type="project" value="TreeGrafter"/>
</dbReference>
<dbReference type="PRINTS" id="PR00032">
    <property type="entry name" value="HTHARAC"/>
</dbReference>
<dbReference type="GO" id="GO:0003700">
    <property type="term" value="F:DNA-binding transcription factor activity"/>
    <property type="evidence" value="ECO:0007669"/>
    <property type="project" value="InterPro"/>
</dbReference>